<dbReference type="EMBL" id="JAVLVT010000006">
    <property type="protein sequence ID" value="MDS1271641.1"/>
    <property type="molecule type" value="Genomic_DNA"/>
</dbReference>
<accession>A0ABU2H8L8</accession>
<evidence type="ECO:0000313" key="2">
    <source>
        <dbReference type="EMBL" id="MDS1271641.1"/>
    </source>
</evidence>
<name>A0ABU2H8L8_9ACTN</name>
<organism evidence="2 3">
    <name type="scientific">Lipingzhangella rawalii</name>
    <dbReference type="NCBI Taxonomy" id="2055835"/>
    <lineage>
        <taxon>Bacteria</taxon>
        <taxon>Bacillati</taxon>
        <taxon>Actinomycetota</taxon>
        <taxon>Actinomycetes</taxon>
        <taxon>Streptosporangiales</taxon>
        <taxon>Nocardiopsidaceae</taxon>
        <taxon>Lipingzhangella</taxon>
    </lineage>
</organism>
<gene>
    <name evidence="2" type="ORF">RIF23_15200</name>
</gene>
<evidence type="ECO:0000256" key="1">
    <source>
        <dbReference type="SAM" id="Coils"/>
    </source>
</evidence>
<feature type="coiled-coil region" evidence="1">
    <location>
        <begin position="214"/>
        <end position="255"/>
    </location>
</feature>
<keyword evidence="1" id="KW-0175">Coiled coil</keyword>
<keyword evidence="3" id="KW-1185">Reference proteome</keyword>
<proteinExistence type="predicted"/>
<feature type="coiled-coil region" evidence="1">
    <location>
        <begin position="308"/>
        <end position="349"/>
    </location>
</feature>
<feature type="coiled-coil region" evidence="1">
    <location>
        <begin position="3"/>
        <end position="30"/>
    </location>
</feature>
<protein>
    <submittedName>
        <fullName evidence="2">Uncharacterized protein</fullName>
    </submittedName>
</protein>
<comment type="caution">
    <text evidence="2">The sequence shown here is derived from an EMBL/GenBank/DDBJ whole genome shotgun (WGS) entry which is preliminary data.</text>
</comment>
<reference evidence="3" key="1">
    <citation type="submission" date="2023-07" db="EMBL/GenBank/DDBJ databases">
        <title>Novel species in the genus Lipingzhangella isolated from Sambhar Salt Lake.</title>
        <authorList>
            <person name="Jiya N."/>
            <person name="Kajale S."/>
            <person name="Sharma A."/>
        </authorList>
    </citation>
    <scope>NUCLEOTIDE SEQUENCE [LARGE SCALE GENOMIC DNA]</scope>
    <source>
        <strain evidence="3">LS1_29</strain>
    </source>
</reference>
<dbReference type="Proteomes" id="UP001250214">
    <property type="component" value="Unassembled WGS sequence"/>
</dbReference>
<dbReference type="RefSeq" id="WP_310913185.1">
    <property type="nucleotide sequence ID" value="NZ_JAVLVT010000006.1"/>
</dbReference>
<evidence type="ECO:0000313" key="3">
    <source>
        <dbReference type="Proteomes" id="UP001250214"/>
    </source>
</evidence>
<sequence>MSRDEVDRTLARVQEERERISLNLVELENNVGHQFLQGAELSGVTQQRWATAQDHISQLWRMYYAYEGVINDAEQLRAARSRPSAADLEELTRLLSGPSIVLPREQNLAEGSLLDSGTDTFTLAEAVSAMTAAYDAAAAMVAAADAAWKILLPRLHELTQAKAELDAAIIPLEIRHPEHERIGDEVAAVEELVRGDPLALATTSSGEAVDTSRLDRALADITALRDELAHVEHLRDNHEHRIAELRAAIDEVATATSRTQELRAHVQARVYDPPPQDVPDPAPHLRAGLAEVEELRSAGSWQRLARRISELESAARTERARLTQLDESIRGLLERRAELRGRLDAYRMKASRLGQAEDPELTHMYRQARNLLWTAPSDLRTATVILARYQRAIQGYENGGTSG</sequence>